<evidence type="ECO:0000256" key="11">
    <source>
        <dbReference type="PIRNR" id="PIRNR006230"/>
    </source>
</evidence>
<comment type="function">
    <text evidence="9">Essential protein that is required for a late step of 50S ribosomal subunit assembly. Has GTPase activity that is stimulated by interaction with the immature 50S ribosome subunit. Binds to the 23S rRNA. Required for the association of ribosomal proteins rplP and rpmA with the large subunit.</text>
</comment>
<keyword evidence="5 11" id="KW-0547">Nucleotide-binding</keyword>
<dbReference type="PRINTS" id="PR00326">
    <property type="entry name" value="GTP1OBG"/>
</dbReference>
<evidence type="ECO:0000256" key="2">
    <source>
        <dbReference type="ARBA" id="ARBA00014898"/>
    </source>
</evidence>
<dbReference type="InterPro" id="IPR019991">
    <property type="entry name" value="GTP-bd_ribosome_bgen"/>
</dbReference>
<protein>
    <recommendedName>
        <fullName evidence="2 11">Ribosome biogenesis GTPase A</fullName>
    </recommendedName>
</protein>
<dbReference type="Proteomes" id="UP000076476">
    <property type="component" value="Unassembled WGS sequence"/>
</dbReference>
<dbReference type="PROSITE" id="PS51721">
    <property type="entry name" value="G_CP"/>
    <property type="match status" value="1"/>
</dbReference>
<dbReference type="NCBIfam" id="TIGR03596">
    <property type="entry name" value="GTPase_YlqF"/>
    <property type="match status" value="1"/>
</dbReference>
<dbReference type="FunFam" id="3.40.50.300:FF:000590">
    <property type="entry name" value="Ribosome biogenesis GTPase A"/>
    <property type="match status" value="1"/>
</dbReference>
<comment type="function">
    <text evidence="11">Required for a late step of 50S ribosomal subunit assembly. Has GTPase activity.</text>
</comment>
<dbReference type="CDD" id="cd01856">
    <property type="entry name" value="YlqF"/>
    <property type="match status" value="1"/>
</dbReference>
<keyword evidence="4" id="KW-0690">Ribosome biogenesis</keyword>
<dbReference type="GeneID" id="301126472"/>
<reference evidence="12 13" key="1">
    <citation type="submission" date="2016-04" db="EMBL/GenBank/DDBJ databases">
        <title>Draft genome sequence of Aeribacillus pallidus 8m3 from petroleum reservoir.</title>
        <authorList>
            <person name="Poltaraus A.B."/>
            <person name="Nazina T.N."/>
            <person name="Tourova T.P."/>
            <person name="Malakho S.M."/>
            <person name="Korshunova A.V."/>
            <person name="Sokolova D.S."/>
        </authorList>
    </citation>
    <scope>NUCLEOTIDE SEQUENCE [LARGE SCALE GENOMIC DNA]</scope>
    <source>
        <strain evidence="12 13">8m3</strain>
    </source>
</reference>
<keyword evidence="6" id="KW-0378">Hydrolase</keyword>
<evidence type="ECO:0000256" key="6">
    <source>
        <dbReference type="ARBA" id="ARBA00022801"/>
    </source>
</evidence>
<dbReference type="Pfam" id="PF01926">
    <property type="entry name" value="MMR_HSR1"/>
    <property type="match status" value="1"/>
</dbReference>
<evidence type="ECO:0000256" key="1">
    <source>
        <dbReference type="ARBA" id="ARBA00004496"/>
    </source>
</evidence>
<comment type="caution">
    <text evidence="12">The sequence shown here is derived from an EMBL/GenBank/DDBJ whole genome shotgun (WGS) entry which is preliminary data.</text>
</comment>
<evidence type="ECO:0000313" key="13">
    <source>
        <dbReference type="Proteomes" id="UP000076476"/>
    </source>
</evidence>
<dbReference type="GO" id="GO:0042254">
    <property type="term" value="P:ribosome biogenesis"/>
    <property type="evidence" value="ECO:0007669"/>
    <property type="project" value="UniProtKB-KW"/>
</dbReference>
<comment type="similarity">
    <text evidence="11">Belongs to the TRAFAC class YlqF/YawG GTPase family. MTG1 subfamily.</text>
</comment>
<dbReference type="PANTHER" id="PTHR45782:SF4">
    <property type="entry name" value="MITOCHONDRIAL RIBOSOME-ASSOCIATED GTPASE 1"/>
    <property type="match status" value="1"/>
</dbReference>
<dbReference type="InterPro" id="IPR006073">
    <property type="entry name" value="GTP-bd"/>
</dbReference>
<evidence type="ECO:0000256" key="3">
    <source>
        <dbReference type="ARBA" id="ARBA00022490"/>
    </source>
</evidence>
<sequence length="284" mass="32269">MTIQWFPGHMAKARRQVVEKLKLIDIVYELVDARIPQSSRNPMIDDIIANKKRILILNKKDMADESITKEWIQYYKEQGIASIAIDSQTGSGLKQIVQLSKELLEKEREKMKAKGVKPRAIRALIVGIPNVGKSTLINRLAGRNIAKTGDRPGITKQQSWIKTGKELELLDTPGILWPKFEDEEVGLKLAATGAIKDEILNLQDVAAYAMRYLIKHYPDRLMDRYQIDNLSNENEIVDLFDHIGKKRGCLSAGGLIDYDKTAEVFIRDVRTLKLGKISFDRPNE</sequence>
<dbReference type="AlphaFoldDB" id="A0A161ZRW1"/>
<gene>
    <name evidence="12" type="ORF">AZI98_11450</name>
</gene>
<dbReference type="InterPro" id="IPR023179">
    <property type="entry name" value="GTP-bd_ortho_bundle_sf"/>
</dbReference>
<comment type="subcellular location">
    <subcellularLocation>
        <location evidence="1 11">Cytoplasm</location>
    </subcellularLocation>
</comment>
<comment type="subunit">
    <text evidence="10">Interacts with ctc. Interacts with the immature 50S ribosome subunit. 2 molecules of rbgA bind to one 50S subunit.</text>
</comment>
<evidence type="ECO:0000313" key="12">
    <source>
        <dbReference type="EMBL" id="KZN95687.1"/>
    </source>
</evidence>
<keyword evidence="3 11" id="KW-0963">Cytoplasm</keyword>
<keyword evidence="7" id="KW-0694">RNA-binding</keyword>
<evidence type="ECO:0000256" key="10">
    <source>
        <dbReference type="ARBA" id="ARBA00025856"/>
    </source>
</evidence>
<dbReference type="OrthoDB" id="9779790at2"/>
<dbReference type="Gene3D" id="3.40.50.300">
    <property type="entry name" value="P-loop containing nucleotide triphosphate hydrolases"/>
    <property type="match status" value="1"/>
</dbReference>
<dbReference type="EMBL" id="LWBR01000035">
    <property type="protein sequence ID" value="KZN95687.1"/>
    <property type="molecule type" value="Genomic_DNA"/>
</dbReference>
<evidence type="ECO:0000256" key="5">
    <source>
        <dbReference type="ARBA" id="ARBA00022741"/>
    </source>
</evidence>
<dbReference type="STRING" id="33936.AZI98_11450"/>
<dbReference type="InterPro" id="IPR030378">
    <property type="entry name" value="G_CP_dom"/>
</dbReference>
<dbReference type="GO" id="GO:0003723">
    <property type="term" value="F:RNA binding"/>
    <property type="evidence" value="ECO:0007669"/>
    <property type="project" value="UniProtKB-KW"/>
</dbReference>
<accession>A0A161ZRW1</accession>
<dbReference type="GO" id="GO:0005737">
    <property type="term" value="C:cytoplasm"/>
    <property type="evidence" value="ECO:0007669"/>
    <property type="project" value="UniProtKB-SubCell"/>
</dbReference>
<keyword evidence="8 11" id="KW-0342">GTP-binding</keyword>
<evidence type="ECO:0000256" key="7">
    <source>
        <dbReference type="ARBA" id="ARBA00022884"/>
    </source>
</evidence>
<evidence type="ECO:0000256" key="4">
    <source>
        <dbReference type="ARBA" id="ARBA00022517"/>
    </source>
</evidence>
<dbReference type="GO" id="GO:0003924">
    <property type="term" value="F:GTPase activity"/>
    <property type="evidence" value="ECO:0007669"/>
    <property type="project" value="TreeGrafter"/>
</dbReference>
<dbReference type="GO" id="GO:0005525">
    <property type="term" value="F:GTP binding"/>
    <property type="evidence" value="ECO:0007669"/>
    <property type="project" value="UniProtKB-KW"/>
</dbReference>
<dbReference type="RefSeq" id="WP_063388422.1">
    <property type="nucleotide sequence ID" value="NZ_LWBR01000035.1"/>
</dbReference>
<evidence type="ECO:0000256" key="8">
    <source>
        <dbReference type="ARBA" id="ARBA00023134"/>
    </source>
</evidence>
<dbReference type="InterPro" id="IPR016478">
    <property type="entry name" value="GTPase_MTG1"/>
</dbReference>
<dbReference type="PIRSF" id="PIRSF006230">
    <property type="entry name" value="MG442"/>
    <property type="match status" value="1"/>
</dbReference>
<name>A0A161ZRW1_9BACI</name>
<dbReference type="FunFam" id="1.10.1580.10:FF:000003">
    <property type="entry name" value="Ribosome biogenesis GTPase A"/>
    <property type="match status" value="1"/>
</dbReference>
<dbReference type="Gene3D" id="1.10.1580.10">
    <property type="match status" value="1"/>
</dbReference>
<keyword evidence="13" id="KW-1185">Reference proteome</keyword>
<proteinExistence type="inferred from homology"/>
<evidence type="ECO:0000256" key="9">
    <source>
        <dbReference type="ARBA" id="ARBA00025021"/>
    </source>
</evidence>
<dbReference type="InterPro" id="IPR027417">
    <property type="entry name" value="P-loop_NTPase"/>
</dbReference>
<dbReference type="SUPFAM" id="SSF52540">
    <property type="entry name" value="P-loop containing nucleoside triphosphate hydrolases"/>
    <property type="match status" value="1"/>
</dbReference>
<dbReference type="PANTHER" id="PTHR45782">
    <property type="entry name" value="MITOCHONDRIAL RIBOSOME-ASSOCIATED GTPASE 1"/>
    <property type="match status" value="1"/>
</dbReference>
<organism evidence="12 13">
    <name type="scientific">Aeribacillus pallidus</name>
    <dbReference type="NCBI Taxonomy" id="33936"/>
    <lineage>
        <taxon>Bacteria</taxon>
        <taxon>Bacillati</taxon>
        <taxon>Bacillota</taxon>
        <taxon>Bacilli</taxon>
        <taxon>Bacillales</taxon>
        <taxon>Bacillaceae</taxon>
        <taxon>Aeribacillus</taxon>
    </lineage>
</organism>
<dbReference type="GO" id="GO:0006412">
    <property type="term" value="P:translation"/>
    <property type="evidence" value="ECO:0007669"/>
    <property type="project" value="TreeGrafter"/>
</dbReference>